<dbReference type="InterPro" id="IPR005899">
    <property type="entry name" value="Na_pump_deCOase"/>
</dbReference>
<accession>S5ZZ83</accession>
<keyword evidence="4 6" id="KW-1133">Transmembrane helix</keyword>
<protein>
    <submittedName>
        <fullName evidence="7">Uncharacterized protein</fullName>
    </submittedName>
</protein>
<dbReference type="Pfam" id="PF04277">
    <property type="entry name" value="OAD_gamma"/>
    <property type="match status" value="1"/>
</dbReference>
<dbReference type="RefSeq" id="WP_020964838.1">
    <property type="nucleotide sequence ID" value="NC_022097.1"/>
</dbReference>
<dbReference type="GO" id="GO:0005886">
    <property type="term" value="C:plasma membrane"/>
    <property type="evidence" value="ECO:0007669"/>
    <property type="project" value="UniProtKB-SubCell"/>
</dbReference>
<evidence type="ECO:0000256" key="1">
    <source>
        <dbReference type="ARBA" id="ARBA00004236"/>
    </source>
</evidence>
<dbReference type="Proteomes" id="UP000015620">
    <property type="component" value="Chromosome"/>
</dbReference>
<dbReference type="KEGG" id="tped:TPE_1042"/>
<feature type="transmembrane region" description="Helical" evidence="6">
    <location>
        <begin position="16"/>
        <end position="38"/>
    </location>
</feature>
<dbReference type="STRING" id="1291379.TPE_1042"/>
<dbReference type="EMBL" id="CP004120">
    <property type="protein sequence ID" value="AGT43538.1"/>
    <property type="molecule type" value="Genomic_DNA"/>
</dbReference>
<keyword evidence="5 6" id="KW-0472">Membrane</keyword>
<evidence type="ECO:0000256" key="3">
    <source>
        <dbReference type="ARBA" id="ARBA00022692"/>
    </source>
</evidence>
<dbReference type="AlphaFoldDB" id="S5ZZ83"/>
<keyword evidence="2" id="KW-1003">Cell membrane</keyword>
<name>S5ZZ83_9SPIR</name>
<keyword evidence="3 6" id="KW-0812">Transmembrane</keyword>
<reference evidence="7 8" key="1">
    <citation type="journal article" date="2013" name="PLoS ONE">
        <title>Genome-Wide Relatedness of Treponema pedis, from Gingiva and Necrotic Skin Lesions of Pigs, with the Human Oral Pathogen Treponema denticola.</title>
        <authorList>
            <person name="Svartstrom O."/>
            <person name="Mushtaq M."/>
            <person name="Pringle M."/>
            <person name="Segerman B."/>
        </authorList>
    </citation>
    <scope>NUCLEOTIDE SEQUENCE [LARGE SCALE GENOMIC DNA]</scope>
    <source>
        <strain evidence="7">T A4</strain>
    </source>
</reference>
<dbReference type="GO" id="GO:0036376">
    <property type="term" value="P:sodium ion export across plasma membrane"/>
    <property type="evidence" value="ECO:0007669"/>
    <property type="project" value="InterPro"/>
</dbReference>
<evidence type="ECO:0000256" key="6">
    <source>
        <dbReference type="SAM" id="Phobius"/>
    </source>
</evidence>
<dbReference type="PATRIC" id="fig|1291379.3.peg.1041"/>
<evidence type="ECO:0000313" key="8">
    <source>
        <dbReference type="Proteomes" id="UP000015620"/>
    </source>
</evidence>
<gene>
    <name evidence="7" type="ORF">TPE_1042</name>
</gene>
<proteinExistence type="predicted"/>
<comment type="subcellular location">
    <subcellularLocation>
        <location evidence="1">Cell membrane</location>
    </subcellularLocation>
</comment>
<organism evidence="7 8">
    <name type="scientific">Treponema pedis str. T A4</name>
    <dbReference type="NCBI Taxonomy" id="1291379"/>
    <lineage>
        <taxon>Bacteria</taxon>
        <taxon>Pseudomonadati</taxon>
        <taxon>Spirochaetota</taxon>
        <taxon>Spirochaetia</taxon>
        <taxon>Spirochaetales</taxon>
        <taxon>Treponemataceae</taxon>
        <taxon>Treponema</taxon>
    </lineage>
</organism>
<evidence type="ECO:0000313" key="7">
    <source>
        <dbReference type="EMBL" id="AGT43538.1"/>
    </source>
</evidence>
<dbReference type="GO" id="GO:0015081">
    <property type="term" value="F:sodium ion transmembrane transporter activity"/>
    <property type="evidence" value="ECO:0007669"/>
    <property type="project" value="InterPro"/>
</dbReference>
<evidence type="ECO:0000256" key="5">
    <source>
        <dbReference type="ARBA" id="ARBA00023136"/>
    </source>
</evidence>
<evidence type="ECO:0000256" key="2">
    <source>
        <dbReference type="ARBA" id="ARBA00022475"/>
    </source>
</evidence>
<sequence length="107" mass="11790">MKGFLTENGYIGITEAVYITSVSMAVVFVVLILISLIVSFMKYIPKEKTVSDKKLKKETDTNTGKHRINYDDEKIRVAAAVAAMEAAGEKDGAVIHIRSVKELGEIK</sequence>
<evidence type="ECO:0000256" key="4">
    <source>
        <dbReference type="ARBA" id="ARBA00022989"/>
    </source>
</evidence>
<dbReference type="GeneID" id="301089670"/>
<dbReference type="HOGENOM" id="CLU_165438_0_0_12"/>
<keyword evidence="8" id="KW-1185">Reference proteome</keyword>